<dbReference type="Proteomes" id="UP000326711">
    <property type="component" value="Chromosome"/>
</dbReference>
<dbReference type="Gene3D" id="3.20.20.10">
    <property type="entry name" value="Alanine racemase"/>
    <property type="match status" value="1"/>
</dbReference>
<evidence type="ECO:0000313" key="2">
    <source>
        <dbReference type="EMBL" id="QFQ02170.1"/>
    </source>
</evidence>
<feature type="domain" description="Alanine racemase N-terminal" evidence="1">
    <location>
        <begin position="20"/>
        <end position="204"/>
    </location>
</feature>
<keyword evidence="2" id="KW-0456">Lyase</keyword>
<dbReference type="PANTHER" id="PTHR28004:SF2">
    <property type="entry name" value="D-SERINE DEHYDRATASE"/>
    <property type="match status" value="1"/>
</dbReference>
<name>A0A5J6ZBG5_9CORY</name>
<dbReference type="AlphaFoldDB" id="A0A5J6ZBG5"/>
<dbReference type="EC" id="4.1.2.42" evidence="2"/>
<dbReference type="KEGG" id="cuo:CUROG_03955"/>
<protein>
    <submittedName>
        <fullName evidence="2">D-threonine aldolase</fullName>
        <ecNumber evidence="2">4.1.2.42</ecNumber>
    </submittedName>
</protein>
<dbReference type="GO" id="GO:0008721">
    <property type="term" value="F:D-serine ammonia-lyase activity"/>
    <property type="evidence" value="ECO:0007669"/>
    <property type="project" value="TreeGrafter"/>
</dbReference>
<reference evidence="3" key="1">
    <citation type="submission" date="2019-10" db="EMBL/GenBank/DDBJ databases">
        <title>Complete genome sequence of Corynebacterium urogenitalis DSM 108747, isolated from the genital tract of a cow.</title>
        <authorList>
            <person name="Ruckert C."/>
            <person name="Ballas P."/>
            <person name="Wagener K."/>
            <person name="Drillich M."/>
            <person name="Kaempfer P."/>
            <person name="Busse H.-J."/>
            <person name="Ehling-Schulz M."/>
        </authorList>
    </citation>
    <scope>NUCLEOTIDE SEQUENCE [LARGE SCALE GENOMIC DNA]</scope>
    <source>
        <strain evidence="3">LMM 1652</strain>
    </source>
</reference>
<sequence>MKPEIRSAVAHLDAPFAVLDLDAALANAADMTRRAHGTPIRVASKSIRIRSLISRVLELPGYEGILAYNLNEALWLVETGMSDDVLVAYPSADKEAIHRLIADTHFLRSITLMVDSADHLDLIDNVVSAEQRANVRVCIDVDASYQLGALHIGALRSPLHSAADVRSLARVISSRPGFTLVGLMAYEGQIAGTTDTSPAVALMKKISTKELATRRATIVDAVSEELRITGHAPLEFVNGGGTGSLETTSAEKSVTEIGAGSGIIGPALFDNYKTFSPQPAEWYVVPVVRRPAPKTVTVAGGGRVASGPVGKDRQPVVDWPRGLKTNPLEGFGEVQTPLTGEAAHDLRLGDHVWMRPSKAGEQTEYINTVLVVSNGELVDEWPTYRGEGRIFV</sequence>
<dbReference type="InterPro" id="IPR051466">
    <property type="entry name" value="D-amino_acid_metab_enzyme"/>
</dbReference>
<evidence type="ECO:0000259" key="1">
    <source>
        <dbReference type="Pfam" id="PF01168"/>
    </source>
</evidence>
<dbReference type="CDD" id="cd06813">
    <property type="entry name" value="PLPDE_III_DSD_D-TA_like_2"/>
    <property type="match status" value="1"/>
</dbReference>
<accession>A0A5J6ZBG5</accession>
<dbReference type="SUPFAM" id="SSF51419">
    <property type="entry name" value="PLP-binding barrel"/>
    <property type="match status" value="1"/>
</dbReference>
<dbReference type="GO" id="GO:0036088">
    <property type="term" value="P:D-serine catabolic process"/>
    <property type="evidence" value="ECO:0007669"/>
    <property type="project" value="TreeGrafter"/>
</dbReference>
<dbReference type="InterPro" id="IPR001608">
    <property type="entry name" value="Ala_racemase_N"/>
</dbReference>
<dbReference type="OrthoDB" id="2445260at2"/>
<gene>
    <name evidence="2" type="ORF">CUROG_03955</name>
</gene>
<keyword evidence="3" id="KW-1185">Reference proteome</keyword>
<dbReference type="Pfam" id="PF01168">
    <property type="entry name" value="Ala_racemase_N"/>
    <property type="match status" value="1"/>
</dbReference>
<dbReference type="RefSeq" id="WP_151902565.1">
    <property type="nucleotide sequence ID" value="NZ_CP045032.1"/>
</dbReference>
<dbReference type="EMBL" id="CP045032">
    <property type="protein sequence ID" value="QFQ02170.1"/>
    <property type="molecule type" value="Genomic_DNA"/>
</dbReference>
<evidence type="ECO:0000313" key="3">
    <source>
        <dbReference type="Proteomes" id="UP000326711"/>
    </source>
</evidence>
<dbReference type="InterPro" id="IPR029066">
    <property type="entry name" value="PLP-binding_barrel"/>
</dbReference>
<organism evidence="2 3">
    <name type="scientific">Corynebacterium urogenitale</name>
    <dbReference type="NCBI Taxonomy" id="2487892"/>
    <lineage>
        <taxon>Bacteria</taxon>
        <taxon>Bacillati</taxon>
        <taxon>Actinomycetota</taxon>
        <taxon>Actinomycetes</taxon>
        <taxon>Mycobacteriales</taxon>
        <taxon>Corynebacteriaceae</taxon>
        <taxon>Corynebacterium</taxon>
    </lineage>
</organism>
<dbReference type="GO" id="GO:0043876">
    <property type="term" value="F:D-threonine aldolase activity"/>
    <property type="evidence" value="ECO:0007669"/>
    <property type="project" value="UniProtKB-EC"/>
</dbReference>
<proteinExistence type="predicted"/>
<dbReference type="PANTHER" id="PTHR28004">
    <property type="entry name" value="ZGC:162816-RELATED"/>
    <property type="match status" value="1"/>
</dbReference>